<dbReference type="PANTHER" id="PTHR43464:SF19">
    <property type="entry name" value="UBIQUINONE BIOSYNTHESIS O-METHYLTRANSFERASE, MITOCHONDRIAL"/>
    <property type="match status" value="1"/>
</dbReference>
<sequence>MSRWNHNIHYHPVILTALPGGCGRVLDVGCGEGVLSRELRRVAAHVTAIDLDEPSIDLARRRDDGSGVEYVLGDFRTHPFEPASFDAVVSVATLHHMDAVPALRRMSDLLRPGGTLVVVGLARSRLPADLPWELAAAVGTRLYKLRRTYWEHSAPMVWPPPETYAGMRRIARETLPGARYRRHLLWRYSIVWRKPPEPAASIGR</sequence>
<dbReference type="RefSeq" id="WP_179817685.1">
    <property type="nucleotide sequence ID" value="NZ_JACCCO010000001.1"/>
</dbReference>
<reference evidence="5 6" key="1">
    <citation type="submission" date="2020-07" db="EMBL/GenBank/DDBJ databases">
        <title>Sequencing the genomes of 1000 actinobacteria strains.</title>
        <authorList>
            <person name="Klenk H.-P."/>
        </authorList>
    </citation>
    <scope>NUCLEOTIDE SEQUENCE [LARGE SCALE GENOMIC DNA]</scope>
    <source>
        <strain evidence="5 6">DSM 45763</strain>
    </source>
</reference>
<keyword evidence="1 5" id="KW-0489">Methyltransferase</keyword>
<gene>
    <name evidence="5" type="ORF">HDA43_000617</name>
</gene>
<evidence type="ECO:0000313" key="5">
    <source>
        <dbReference type="EMBL" id="NYF38458.1"/>
    </source>
</evidence>
<dbReference type="GO" id="GO:0008757">
    <property type="term" value="F:S-adenosylmethionine-dependent methyltransferase activity"/>
    <property type="evidence" value="ECO:0007669"/>
    <property type="project" value="InterPro"/>
</dbReference>
<dbReference type="Proteomes" id="UP000576393">
    <property type="component" value="Unassembled WGS sequence"/>
</dbReference>
<protein>
    <submittedName>
        <fullName evidence="5">2-polyprenyl-3-methyl-5-hydroxy-6-metoxy-1, 4-benzoquinol methylase</fullName>
    </submittedName>
</protein>
<dbReference type="GO" id="GO:0032259">
    <property type="term" value="P:methylation"/>
    <property type="evidence" value="ECO:0007669"/>
    <property type="project" value="UniProtKB-KW"/>
</dbReference>
<evidence type="ECO:0000256" key="2">
    <source>
        <dbReference type="ARBA" id="ARBA00022679"/>
    </source>
</evidence>
<keyword evidence="6" id="KW-1185">Reference proteome</keyword>
<evidence type="ECO:0000256" key="1">
    <source>
        <dbReference type="ARBA" id="ARBA00022603"/>
    </source>
</evidence>
<name>A0A852US76_9ACTN</name>
<dbReference type="PANTHER" id="PTHR43464">
    <property type="entry name" value="METHYLTRANSFERASE"/>
    <property type="match status" value="1"/>
</dbReference>
<dbReference type="Pfam" id="PF08241">
    <property type="entry name" value="Methyltransf_11"/>
    <property type="match status" value="1"/>
</dbReference>
<keyword evidence="3" id="KW-0949">S-adenosyl-L-methionine</keyword>
<dbReference type="SUPFAM" id="SSF53335">
    <property type="entry name" value="S-adenosyl-L-methionine-dependent methyltransferases"/>
    <property type="match status" value="1"/>
</dbReference>
<dbReference type="CDD" id="cd02440">
    <property type="entry name" value="AdoMet_MTases"/>
    <property type="match status" value="1"/>
</dbReference>
<feature type="domain" description="Methyltransferase type 11" evidence="4">
    <location>
        <begin position="26"/>
        <end position="118"/>
    </location>
</feature>
<dbReference type="Gene3D" id="3.40.50.150">
    <property type="entry name" value="Vaccinia Virus protein VP39"/>
    <property type="match status" value="1"/>
</dbReference>
<dbReference type="AlphaFoldDB" id="A0A852US76"/>
<evidence type="ECO:0000313" key="6">
    <source>
        <dbReference type="Proteomes" id="UP000576393"/>
    </source>
</evidence>
<evidence type="ECO:0000259" key="4">
    <source>
        <dbReference type="Pfam" id="PF08241"/>
    </source>
</evidence>
<evidence type="ECO:0000256" key="3">
    <source>
        <dbReference type="ARBA" id="ARBA00022691"/>
    </source>
</evidence>
<proteinExistence type="predicted"/>
<dbReference type="EMBL" id="JACCCO010000001">
    <property type="protein sequence ID" value="NYF38458.1"/>
    <property type="molecule type" value="Genomic_DNA"/>
</dbReference>
<dbReference type="InterPro" id="IPR013216">
    <property type="entry name" value="Methyltransf_11"/>
</dbReference>
<organism evidence="5 6">
    <name type="scientific">Streptosporangium sandarakinum</name>
    <dbReference type="NCBI Taxonomy" id="1260955"/>
    <lineage>
        <taxon>Bacteria</taxon>
        <taxon>Bacillati</taxon>
        <taxon>Actinomycetota</taxon>
        <taxon>Actinomycetes</taxon>
        <taxon>Streptosporangiales</taxon>
        <taxon>Streptosporangiaceae</taxon>
        <taxon>Streptosporangium</taxon>
    </lineage>
</organism>
<dbReference type="InterPro" id="IPR029063">
    <property type="entry name" value="SAM-dependent_MTases_sf"/>
</dbReference>
<comment type="caution">
    <text evidence="5">The sequence shown here is derived from an EMBL/GenBank/DDBJ whole genome shotgun (WGS) entry which is preliminary data.</text>
</comment>
<accession>A0A852US76</accession>
<keyword evidence="2" id="KW-0808">Transferase</keyword>